<dbReference type="Pfam" id="PF14284">
    <property type="entry name" value="PcfJ"/>
    <property type="match status" value="1"/>
</dbReference>
<comment type="caution">
    <text evidence="1">The sequence shown here is derived from an EMBL/GenBank/DDBJ whole genome shotgun (WGS) entry which is preliminary data.</text>
</comment>
<dbReference type="RefSeq" id="WP_125448045.1">
    <property type="nucleotide sequence ID" value="NZ_RJNH01000013.1"/>
</dbReference>
<dbReference type="InterPro" id="IPR025586">
    <property type="entry name" value="PcfJ"/>
</dbReference>
<evidence type="ECO:0008006" key="3">
    <source>
        <dbReference type="Google" id="ProtNLM"/>
    </source>
</evidence>
<sequence length="492" mass="57694">MEKIVIKNKENINQTLFVDFFKNSKNDILPEIDLKSDNIPKKNFINEMNYAYLFAFDGNSYLSVEQLRKLQEKVLGNFKEIYPFAGSSIEISNSPYNFLLVEVKEECLILSKFTINLVAFSEDEDGEVKSYFLFEEKDKHILFYESLDVMFVKDKHYKPVRLGFGGIGATEMKETVFKGMPLFYQVEDFERDKVRDWPTTLTYGDLLRAQRDSLNRKELLQKHLKKASDLDGVINFNKFTVTEVYTLVKAATEFEEKTFINFVKWFREKGRYIKIFSYIPYKFKNYRSEIMIAFVLDSIGESGIYEDDDIALDDTSYYLARDYIRMCRMRRRKVKIDFSSSRKLEEKHDKLFASIENKNLKERHGNSKFEIYDEYRPLIEAVNKHSNPLKYLKRPVDLIVEGNKMGHCVGSYIGAVEMGECVILTVDLDDIHYTLEVSAVVKDDGLVGYHLCQMQSKYNGGVKNPEHRNQVITFLNNIDLSIKKRKRKTKKK</sequence>
<dbReference type="EMBL" id="RJNH01000013">
    <property type="protein sequence ID" value="RSI59594.1"/>
    <property type="molecule type" value="Genomic_DNA"/>
</dbReference>
<evidence type="ECO:0000313" key="1">
    <source>
        <dbReference type="EMBL" id="RSI59594.1"/>
    </source>
</evidence>
<gene>
    <name evidence="1" type="ORF">D8865_08975</name>
</gene>
<dbReference type="AlphaFoldDB" id="A0A3R9HS29"/>
<proteinExistence type="predicted"/>
<evidence type="ECO:0000313" key="2">
    <source>
        <dbReference type="Proteomes" id="UP000278653"/>
    </source>
</evidence>
<name>A0A3R9HS29_STRMT</name>
<organism evidence="1 2">
    <name type="scientific">Streptococcus mitis</name>
    <dbReference type="NCBI Taxonomy" id="28037"/>
    <lineage>
        <taxon>Bacteria</taxon>
        <taxon>Bacillati</taxon>
        <taxon>Bacillota</taxon>
        <taxon>Bacilli</taxon>
        <taxon>Lactobacillales</taxon>
        <taxon>Streptococcaceae</taxon>
        <taxon>Streptococcus</taxon>
        <taxon>Streptococcus mitis group</taxon>
    </lineage>
</organism>
<protein>
    <recommendedName>
        <fullName evidence="3">PcfJ-like protein</fullName>
    </recommendedName>
</protein>
<accession>A0A3R9HS29</accession>
<reference evidence="1 2" key="1">
    <citation type="submission" date="2018-11" db="EMBL/GenBank/DDBJ databases">
        <title>Species Designations Belie Phenotypic and Genotypic Heterogeneity in Oral Streptococci.</title>
        <authorList>
            <person name="Velsko I."/>
        </authorList>
    </citation>
    <scope>NUCLEOTIDE SEQUENCE [LARGE SCALE GENOMIC DNA]</scope>
    <source>
        <strain evidence="1 2">BCC15</strain>
    </source>
</reference>
<dbReference type="Proteomes" id="UP000278653">
    <property type="component" value="Unassembled WGS sequence"/>
</dbReference>